<keyword evidence="3 8" id="KW-0479">Metal-binding</keyword>
<feature type="binding site" evidence="9">
    <location>
        <position position="210"/>
    </location>
    <ligand>
        <name>substrate</name>
    </ligand>
</feature>
<reference evidence="10 11" key="1">
    <citation type="submission" date="2018-09" db="EMBL/GenBank/DDBJ databases">
        <authorList>
            <person name="Wang F."/>
        </authorList>
    </citation>
    <scope>NUCLEOTIDE SEQUENCE [LARGE SCALE GENOMIC DNA]</scope>
    <source>
        <strain evidence="10 11">PLHSC7-2</strain>
    </source>
</reference>
<dbReference type="PANTHER" id="PTHR30447:SF0">
    <property type="entry name" value="FRUCTOSE-1,6-BISPHOSPHATASE 1 CLASS 2-RELATED"/>
    <property type="match status" value="1"/>
</dbReference>
<dbReference type="FunFam" id="3.40.190.90:FF:000001">
    <property type="entry name" value="Fructose-1,6-bisphosphatase"/>
    <property type="match status" value="1"/>
</dbReference>
<name>A0A418YCT3_9GAMM</name>
<dbReference type="GO" id="GO:0006094">
    <property type="term" value="P:gluconeogenesis"/>
    <property type="evidence" value="ECO:0007669"/>
    <property type="project" value="InterPro"/>
</dbReference>
<dbReference type="CDD" id="cd01516">
    <property type="entry name" value="FBPase_glpX"/>
    <property type="match status" value="1"/>
</dbReference>
<evidence type="ECO:0000256" key="9">
    <source>
        <dbReference type="PIRSR" id="PIRSR004532-2"/>
    </source>
</evidence>
<feature type="binding site" evidence="8">
    <location>
        <position position="57"/>
    </location>
    <ligand>
        <name>Mn(2+)</name>
        <dbReference type="ChEBI" id="CHEBI:29035"/>
        <label>1</label>
    </ligand>
</feature>
<keyword evidence="6 7" id="KW-0119">Carbohydrate metabolism</keyword>
<dbReference type="AlphaFoldDB" id="A0A418YCT3"/>
<evidence type="ECO:0000256" key="7">
    <source>
        <dbReference type="PIRNR" id="PIRNR004532"/>
    </source>
</evidence>
<feature type="binding site" evidence="9">
    <location>
        <begin position="164"/>
        <end position="166"/>
    </location>
    <ligand>
        <name>substrate</name>
    </ligand>
</feature>
<dbReference type="GO" id="GO:0030145">
    <property type="term" value="F:manganese ion binding"/>
    <property type="evidence" value="ECO:0007669"/>
    <property type="project" value="UniProtKB-ARBA"/>
</dbReference>
<proteinExistence type="inferred from homology"/>
<feature type="binding site" evidence="9">
    <location>
        <position position="119"/>
    </location>
    <ligand>
        <name>substrate</name>
    </ligand>
</feature>
<dbReference type="GO" id="GO:0030388">
    <property type="term" value="P:fructose 1,6-bisphosphate metabolic process"/>
    <property type="evidence" value="ECO:0007669"/>
    <property type="project" value="TreeGrafter"/>
</dbReference>
<dbReference type="OrthoDB" id="9779353at2"/>
<dbReference type="PANTHER" id="PTHR30447">
    <property type="entry name" value="FRUCTOSE-1,6-BISPHOSPHATASE CLASS 2"/>
    <property type="match status" value="1"/>
</dbReference>
<evidence type="ECO:0000256" key="3">
    <source>
        <dbReference type="ARBA" id="ARBA00022723"/>
    </source>
</evidence>
<evidence type="ECO:0000256" key="8">
    <source>
        <dbReference type="PIRSR" id="PIRSR004532-1"/>
    </source>
</evidence>
<keyword evidence="5 8" id="KW-0464">Manganese</keyword>
<keyword evidence="4 10" id="KW-0378">Hydrolase</keyword>
<evidence type="ECO:0000256" key="1">
    <source>
        <dbReference type="ARBA" id="ARBA00001273"/>
    </source>
</evidence>
<keyword evidence="11" id="KW-1185">Reference proteome</keyword>
<dbReference type="InterPro" id="IPR004464">
    <property type="entry name" value="FBPase_class-2/SBPase"/>
</dbReference>
<dbReference type="Gene3D" id="3.40.190.90">
    <property type="match status" value="1"/>
</dbReference>
<dbReference type="PIRSF" id="PIRSF004532">
    <property type="entry name" value="GlpX"/>
    <property type="match status" value="1"/>
</dbReference>
<evidence type="ECO:0000256" key="5">
    <source>
        <dbReference type="ARBA" id="ARBA00023211"/>
    </source>
</evidence>
<dbReference type="RefSeq" id="WP_119911348.1">
    <property type="nucleotide sequence ID" value="NZ_QZCH01000018.1"/>
</dbReference>
<protein>
    <recommendedName>
        <fullName evidence="7">Fructose-1,6-bisphosphatase</fullName>
    </recommendedName>
</protein>
<dbReference type="NCBIfam" id="TIGR00330">
    <property type="entry name" value="glpX"/>
    <property type="match status" value="1"/>
</dbReference>
<evidence type="ECO:0000256" key="6">
    <source>
        <dbReference type="ARBA" id="ARBA00023277"/>
    </source>
</evidence>
<comment type="catalytic activity">
    <reaction evidence="1">
        <text>beta-D-fructose 1,6-bisphosphate + H2O = beta-D-fructose 6-phosphate + phosphate</text>
        <dbReference type="Rhea" id="RHEA:11064"/>
        <dbReference type="ChEBI" id="CHEBI:15377"/>
        <dbReference type="ChEBI" id="CHEBI:32966"/>
        <dbReference type="ChEBI" id="CHEBI:43474"/>
        <dbReference type="ChEBI" id="CHEBI:57634"/>
        <dbReference type="EC" id="3.1.3.11"/>
    </reaction>
</comment>
<dbReference type="GO" id="GO:0005829">
    <property type="term" value="C:cytosol"/>
    <property type="evidence" value="ECO:0007669"/>
    <property type="project" value="TreeGrafter"/>
</dbReference>
<feature type="binding site" evidence="9">
    <location>
        <begin position="186"/>
        <end position="188"/>
    </location>
    <ligand>
        <name>substrate</name>
    </ligand>
</feature>
<feature type="binding site" evidence="9">
    <location>
        <begin position="88"/>
        <end position="90"/>
    </location>
    <ligand>
        <name>substrate</name>
    </ligand>
</feature>
<sequence>MKRELAIEISRVTEAAALAAHKWVGRGDKNIADGAAVEAMRHILNQIDIDGEIVIGEGEIDDAPMLYIGEHVGSKKGDAVDIAVDPIEGTRMTAMGQSNAVAVIAVAEKGSFLKAPDMYMEKLIVGPDAKDAIDLNRSLEQNLKAIAFALGKPLDQLTCATLAKPRHDKAIKEMQGLGVRVFAIPDGDVAASVMACMPDSEVDLLYCIGGAPEGVISAAVVRALDGNMQARLLPRPLVKEPTEDNIRIGEEEEARCTALNIKVKEVLTLEQLALNDNVIFSATGITKGDLLEGVAVKGRLASTETLLIRGKSRTVRRIHSTHYLDRKDQALKDIIL</sequence>
<dbReference type="SUPFAM" id="SSF56655">
    <property type="entry name" value="Carbohydrate phosphatase"/>
    <property type="match status" value="1"/>
</dbReference>
<dbReference type="Gene3D" id="3.30.540.10">
    <property type="entry name" value="Fructose-1,6-Bisphosphatase, subunit A, domain 1"/>
    <property type="match status" value="1"/>
</dbReference>
<feature type="binding site" evidence="8">
    <location>
        <position position="33"/>
    </location>
    <ligand>
        <name>Mn(2+)</name>
        <dbReference type="ChEBI" id="CHEBI:29035"/>
        <label>1</label>
    </ligand>
</feature>
<dbReference type="Pfam" id="PF03320">
    <property type="entry name" value="FBPase_glpX"/>
    <property type="match status" value="1"/>
</dbReference>
<evidence type="ECO:0000256" key="4">
    <source>
        <dbReference type="ARBA" id="ARBA00022801"/>
    </source>
</evidence>
<feature type="binding site" evidence="8">
    <location>
        <position position="85"/>
    </location>
    <ligand>
        <name>Mn(2+)</name>
        <dbReference type="ChEBI" id="CHEBI:29035"/>
        <label>2</label>
    </ligand>
</feature>
<dbReference type="Proteomes" id="UP000283255">
    <property type="component" value="Unassembled WGS sequence"/>
</dbReference>
<organism evidence="10 11">
    <name type="scientific">Motilimonas pumila</name>
    <dbReference type="NCBI Taxonomy" id="2303987"/>
    <lineage>
        <taxon>Bacteria</taxon>
        <taxon>Pseudomonadati</taxon>
        <taxon>Pseudomonadota</taxon>
        <taxon>Gammaproteobacteria</taxon>
        <taxon>Alteromonadales</taxon>
        <taxon>Alteromonadales genera incertae sedis</taxon>
        <taxon>Motilimonas</taxon>
    </lineage>
</organism>
<gene>
    <name evidence="10" type="primary">glpX</name>
    <name evidence="10" type="ORF">D1Z90_13720</name>
</gene>
<dbReference type="GO" id="GO:0042132">
    <property type="term" value="F:fructose 1,6-bisphosphate 1-phosphatase activity"/>
    <property type="evidence" value="ECO:0007669"/>
    <property type="project" value="UniProtKB-EC"/>
</dbReference>
<evidence type="ECO:0000256" key="2">
    <source>
        <dbReference type="ARBA" id="ARBA00008989"/>
    </source>
</evidence>
<comment type="caution">
    <text evidence="10">The sequence shown here is derived from an EMBL/GenBank/DDBJ whole genome shotgun (WGS) entry which is preliminary data.</text>
</comment>
<dbReference type="EMBL" id="QZCH01000018">
    <property type="protein sequence ID" value="RJG42332.1"/>
    <property type="molecule type" value="Genomic_DNA"/>
</dbReference>
<evidence type="ECO:0000313" key="11">
    <source>
        <dbReference type="Proteomes" id="UP000283255"/>
    </source>
</evidence>
<evidence type="ECO:0000313" key="10">
    <source>
        <dbReference type="EMBL" id="RJG42332.1"/>
    </source>
</evidence>
<dbReference type="GO" id="GO:0006071">
    <property type="term" value="P:glycerol metabolic process"/>
    <property type="evidence" value="ECO:0007669"/>
    <property type="project" value="InterPro"/>
</dbReference>
<accession>A0A418YCT3</accession>
<comment type="cofactor">
    <cofactor evidence="8">
        <name>Mn(2+)</name>
        <dbReference type="ChEBI" id="CHEBI:29035"/>
    </cofactor>
</comment>
<comment type="similarity">
    <text evidence="2 7">Belongs to the FBPase class 2 family.</text>
</comment>
<feature type="binding site" evidence="8">
    <location>
        <position position="213"/>
    </location>
    <ligand>
        <name>Mn(2+)</name>
        <dbReference type="ChEBI" id="CHEBI:29035"/>
        <label>2</label>
    </ligand>
</feature>
<feature type="binding site" evidence="8">
    <location>
        <position position="88"/>
    </location>
    <ligand>
        <name>Mn(2+)</name>
        <dbReference type="ChEBI" id="CHEBI:29035"/>
        <label>2</label>
    </ligand>
</feature>
<reference evidence="10 11" key="2">
    <citation type="submission" date="2019-01" db="EMBL/GenBank/DDBJ databases">
        <title>Motilimonas pumilus sp. nov., isolated from the gut of sea cucumber (Apostichopus japonicus).</title>
        <authorList>
            <person name="Wang F.-Q."/>
            <person name="Ren L.-H."/>
            <person name="Lin Y.-W."/>
            <person name="Sun G.-H."/>
            <person name="Du Z.-J."/>
            <person name="Zhao J.-X."/>
            <person name="Liu X.-J."/>
            <person name="Liu L.-J."/>
        </authorList>
    </citation>
    <scope>NUCLEOTIDE SEQUENCE [LARGE SCALE GENOMIC DNA]</scope>
    <source>
        <strain evidence="10 11">PLHSC7-2</strain>
    </source>
</reference>